<dbReference type="PANTHER" id="PTHR48462">
    <property type="entry name" value="PROTEIN, PUTATIVE-RELATED"/>
    <property type="match status" value="1"/>
</dbReference>
<gene>
    <name evidence="1" type="ordered locus">MTR_3g084080</name>
</gene>
<dbReference type="HOGENOM" id="CLU_1780201_0_0_1"/>
<dbReference type="EMBL" id="CM001219">
    <property type="protein sequence ID" value="AES71912.1"/>
    <property type="molecule type" value="Genomic_DNA"/>
</dbReference>
<accession>G7JA84</accession>
<proteinExistence type="predicted"/>
<reference evidence="2" key="3">
    <citation type="submission" date="2015-04" db="UniProtKB">
        <authorList>
            <consortium name="EnsemblPlants"/>
        </authorList>
    </citation>
    <scope>IDENTIFICATION</scope>
    <source>
        <strain evidence="2">cv. Jemalong A17</strain>
    </source>
</reference>
<name>G7JA84_MEDTR</name>
<evidence type="ECO:0000313" key="1">
    <source>
        <dbReference type="EMBL" id="AES71912.1"/>
    </source>
</evidence>
<dbReference type="AlphaFoldDB" id="G7JA84"/>
<sequence>MVVIKMITCQISSGSQSKRVLVIRSSVVRRSGISVKKEGHVNFLTDPLDRRWTLRSVDVMMYGWVGGKHVCVDLIGVSSLMRLEVEIFTVGHIALQVVSNKVTKHEEACSDNQHDFISFTFDGFGFIALEVVDLLQRVQGSCTVMS</sequence>
<keyword evidence="3" id="KW-1185">Reference proteome</keyword>
<dbReference type="PANTHER" id="PTHR48462:SF1">
    <property type="entry name" value="PROTEIN, PUTATIVE-RELATED"/>
    <property type="match status" value="1"/>
</dbReference>
<dbReference type="PaxDb" id="3880-AES71912"/>
<dbReference type="EnsemblPlants" id="AES71912">
    <property type="protein sequence ID" value="AES71912"/>
    <property type="gene ID" value="MTR_3g084080"/>
</dbReference>
<protein>
    <submittedName>
        <fullName evidence="1 2">Uncharacterized protein</fullName>
    </submittedName>
</protein>
<reference evidence="1 3" key="2">
    <citation type="journal article" date="2014" name="BMC Genomics">
        <title>An improved genome release (version Mt4.0) for the model legume Medicago truncatula.</title>
        <authorList>
            <person name="Tang H."/>
            <person name="Krishnakumar V."/>
            <person name="Bidwell S."/>
            <person name="Rosen B."/>
            <person name="Chan A."/>
            <person name="Zhou S."/>
            <person name="Gentzbittel L."/>
            <person name="Childs K.L."/>
            <person name="Yandell M."/>
            <person name="Gundlach H."/>
            <person name="Mayer K.F."/>
            <person name="Schwartz D.C."/>
            <person name="Town C.D."/>
        </authorList>
    </citation>
    <scope>GENOME REANNOTATION</scope>
    <source>
        <strain evidence="2 3">cv. Jemalong A17</strain>
    </source>
</reference>
<evidence type="ECO:0000313" key="3">
    <source>
        <dbReference type="Proteomes" id="UP000002051"/>
    </source>
</evidence>
<dbReference type="Proteomes" id="UP000002051">
    <property type="component" value="Chromosome 3"/>
</dbReference>
<reference evidence="1 3" key="1">
    <citation type="journal article" date="2011" name="Nature">
        <title>The Medicago genome provides insight into the evolution of rhizobial symbioses.</title>
        <authorList>
            <person name="Young N.D."/>
            <person name="Debelle F."/>
            <person name="Oldroyd G.E."/>
            <person name="Geurts R."/>
            <person name="Cannon S.B."/>
            <person name="Udvardi M.K."/>
            <person name="Benedito V.A."/>
            <person name="Mayer K.F."/>
            <person name="Gouzy J."/>
            <person name="Schoof H."/>
            <person name="Van de Peer Y."/>
            <person name="Proost S."/>
            <person name="Cook D.R."/>
            <person name="Meyers B.C."/>
            <person name="Spannagl M."/>
            <person name="Cheung F."/>
            <person name="De Mita S."/>
            <person name="Krishnakumar V."/>
            <person name="Gundlach H."/>
            <person name="Zhou S."/>
            <person name="Mudge J."/>
            <person name="Bharti A.K."/>
            <person name="Murray J.D."/>
            <person name="Naoumkina M.A."/>
            <person name="Rosen B."/>
            <person name="Silverstein K.A."/>
            <person name="Tang H."/>
            <person name="Rombauts S."/>
            <person name="Zhao P.X."/>
            <person name="Zhou P."/>
            <person name="Barbe V."/>
            <person name="Bardou P."/>
            <person name="Bechner M."/>
            <person name="Bellec A."/>
            <person name="Berger A."/>
            <person name="Berges H."/>
            <person name="Bidwell S."/>
            <person name="Bisseling T."/>
            <person name="Choisne N."/>
            <person name="Couloux A."/>
            <person name="Denny R."/>
            <person name="Deshpande S."/>
            <person name="Dai X."/>
            <person name="Doyle J.J."/>
            <person name="Dudez A.M."/>
            <person name="Farmer A.D."/>
            <person name="Fouteau S."/>
            <person name="Franken C."/>
            <person name="Gibelin C."/>
            <person name="Gish J."/>
            <person name="Goldstein S."/>
            <person name="Gonzalez A.J."/>
            <person name="Green P.J."/>
            <person name="Hallab A."/>
            <person name="Hartog M."/>
            <person name="Hua A."/>
            <person name="Humphray S.J."/>
            <person name="Jeong D.H."/>
            <person name="Jing Y."/>
            <person name="Jocker A."/>
            <person name="Kenton S.M."/>
            <person name="Kim D.J."/>
            <person name="Klee K."/>
            <person name="Lai H."/>
            <person name="Lang C."/>
            <person name="Lin S."/>
            <person name="Macmil S.L."/>
            <person name="Magdelenat G."/>
            <person name="Matthews L."/>
            <person name="McCorrison J."/>
            <person name="Monaghan E.L."/>
            <person name="Mun J.H."/>
            <person name="Najar F.Z."/>
            <person name="Nicholson C."/>
            <person name="Noirot C."/>
            <person name="O'Bleness M."/>
            <person name="Paule C.R."/>
            <person name="Poulain J."/>
            <person name="Prion F."/>
            <person name="Qin B."/>
            <person name="Qu C."/>
            <person name="Retzel E.F."/>
            <person name="Riddle C."/>
            <person name="Sallet E."/>
            <person name="Samain S."/>
            <person name="Samson N."/>
            <person name="Sanders I."/>
            <person name="Saurat O."/>
            <person name="Scarpelli C."/>
            <person name="Schiex T."/>
            <person name="Segurens B."/>
            <person name="Severin A.J."/>
            <person name="Sherrier D.J."/>
            <person name="Shi R."/>
            <person name="Sims S."/>
            <person name="Singer S.R."/>
            <person name="Sinharoy S."/>
            <person name="Sterck L."/>
            <person name="Viollet A."/>
            <person name="Wang B.B."/>
            <person name="Wang K."/>
            <person name="Wang M."/>
            <person name="Wang X."/>
            <person name="Warfsmann J."/>
            <person name="Weissenbach J."/>
            <person name="White D.D."/>
            <person name="White J.D."/>
            <person name="Wiley G.B."/>
            <person name="Wincker P."/>
            <person name="Xing Y."/>
            <person name="Yang L."/>
            <person name="Yao Z."/>
            <person name="Ying F."/>
            <person name="Zhai J."/>
            <person name="Zhou L."/>
            <person name="Zuber A."/>
            <person name="Denarie J."/>
            <person name="Dixon R.A."/>
            <person name="May G.D."/>
            <person name="Schwartz D.C."/>
            <person name="Rogers J."/>
            <person name="Quetier F."/>
            <person name="Town C.D."/>
            <person name="Roe B.A."/>
        </authorList>
    </citation>
    <scope>NUCLEOTIDE SEQUENCE [LARGE SCALE GENOMIC DNA]</scope>
    <source>
        <strain evidence="1">A17</strain>
        <strain evidence="2 3">cv. Jemalong A17</strain>
    </source>
</reference>
<evidence type="ECO:0000313" key="2">
    <source>
        <dbReference type="EnsemblPlants" id="AES71912"/>
    </source>
</evidence>
<organism evidence="1 3">
    <name type="scientific">Medicago truncatula</name>
    <name type="common">Barrel medic</name>
    <name type="synonym">Medicago tribuloides</name>
    <dbReference type="NCBI Taxonomy" id="3880"/>
    <lineage>
        <taxon>Eukaryota</taxon>
        <taxon>Viridiplantae</taxon>
        <taxon>Streptophyta</taxon>
        <taxon>Embryophyta</taxon>
        <taxon>Tracheophyta</taxon>
        <taxon>Spermatophyta</taxon>
        <taxon>Magnoliopsida</taxon>
        <taxon>eudicotyledons</taxon>
        <taxon>Gunneridae</taxon>
        <taxon>Pentapetalae</taxon>
        <taxon>rosids</taxon>
        <taxon>fabids</taxon>
        <taxon>Fabales</taxon>
        <taxon>Fabaceae</taxon>
        <taxon>Papilionoideae</taxon>
        <taxon>50 kb inversion clade</taxon>
        <taxon>NPAAA clade</taxon>
        <taxon>Hologalegina</taxon>
        <taxon>IRL clade</taxon>
        <taxon>Trifolieae</taxon>
        <taxon>Medicago</taxon>
    </lineage>
</organism>